<dbReference type="AlphaFoldDB" id="A0A9Q1KZM5"/>
<feature type="compositionally biased region" description="Basic residues" evidence="1">
    <location>
        <begin position="92"/>
        <end position="107"/>
    </location>
</feature>
<proteinExistence type="predicted"/>
<organism evidence="2 3">
    <name type="scientific">Carnegiea gigantea</name>
    <dbReference type="NCBI Taxonomy" id="171969"/>
    <lineage>
        <taxon>Eukaryota</taxon>
        <taxon>Viridiplantae</taxon>
        <taxon>Streptophyta</taxon>
        <taxon>Embryophyta</taxon>
        <taxon>Tracheophyta</taxon>
        <taxon>Spermatophyta</taxon>
        <taxon>Magnoliopsida</taxon>
        <taxon>eudicotyledons</taxon>
        <taxon>Gunneridae</taxon>
        <taxon>Pentapetalae</taxon>
        <taxon>Caryophyllales</taxon>
        <taxon>Cactineae</taxon>
        <taxon>Cactaceae</taxon>
        <taxon>Cactoideae</taxon>
        <taxon>Echinocereeae</taxon>
        <taxon>Carnegiea</taxon>
    </lineage>
</organism>
<sequence>MSDIPPLVSNIAVHSQNANLLNSARLSHDGYPSGSQLPTNLDGGTTHSPGCKNQQAILTFSRAWEVFVVDLSRTRPECHVHTTSGNMESTNKPKKRSRLPSANRKHGILPTPSRFSAPKVTAVRTEATPTIVISDRSSRGNSRSKFGAYQAFLGLDEGLNPLPTYLPDQDSDLPIDEDDEMDIFLNLEGDNEPQHSFDSLKKRRPDMDSAQGLLRFVSGRCCRLCNLLVMRLYL</sequence>
<evidence type="ECO:0000256" key="1">
    <source>
        <dbReference type="SAM" id="MobiDB-lite"/>
    </source>
</evidence>
<feature type="compositionally biased region" description="Polar residues" evidence="1">
    <location>
        <begin position="33"/>
        <end position="48"/>
    </location>
</feature>
<reference evidence="2" key="1">
    <citation type="submission" date="2022-04" db="EMBL/GenBank/DDBJ databases">
        <title>Carnegiea gigantea Genome sequencing and assembly v2.</title>
        <authorList>
            <person name="Copetti D."/>
            <person name="Sanderson M.J."/>
            <person name="Burquez A."/>
            <person name="Wojciechowski M.F."/>
        </authorList>
    </citation>
    <scope>NUCLEOTIDE SEQUENCE</scope>
    <source>
        <strain evidence="2">SGP5-SGP5p</strain>
        <tissue evidence="2">Aerial part</tissue>
    </source>
</reference>
<name>A0A9Q1KZM5_9CARY</name>
<dbReference type="Proteomes" id="UP001153076">
    <property type="component" value="Unassembled WGS sequence"/>
</dbReference>
<protein>
    <submittedName>
        <fullName evidence="2">Uncharacterized protein</fullName>
    </submittedName>
</protein>
<gene>
    <name evidence="2" type="ORF">Cgig2_016571</name>
</gene>
<accession>A0A9Q1KZM5</accession>
<keyword evidence="3" id="KW-1185">Reference proteome</keyword>
<dbReference type="EMBL" id="JAKOGI010000006">
    <property type="protein sequence ID" value="KAJ8451990.1"/>
    <property type="molecule type" value="Genomic_DNA"/>
</dbReference>
<evidence type="ECO:0000313" key="3">
    <source>
        <dbReference type="Proteomes" id="UP001153076"/>
    </source>
</evidence>
<feature type="region of interest" description="Disordered" evidence="1">
    <location>
        <begin position="79"/>
        <end position="114"/>
    </location>
</feature>
<feature type="compositionally biased region" description="Polar residues" evidence="1">
    <location>
        <begin position="81"/>
        <end position="90"/>
    </location>
</feature>
<comment type="caution">
    <text evidence="2">The sequence shown here is derived from an EMBL/GenBank/DDBJ whole genome shotgun (WGS) entry which is preliminary data.</text>
</comment>
<evidence type="ECO:0000313" key="2">
    <source>
        <dbReference type="EMBL" id="KAJ8451990.1"/>
    </source>
</evidence>
<feature type="region of interest" description="Disordered" evidence="1">
    <location>
        <begin position="26"/>
        <end position="48"/>
    </location>
</feature>